<dbReference type="InterPro" id="IPR012337">
    <property type="entry name" value="RNaseH-like_sf"/>
</dbReference>
<dbReference type="PANTHER" id="PTHR34614">
    <property type="match status" value="1"/>
</dbReference>
<proteinExistence type="predicted"/>
<dbReference type="NCBIfam" id="NF033559">
    <property type="entry name" value="transpos_IS1634"/>
    <property type="match status" value="1"/>
</dbReference>
<comment type="caution">
    <text evidence="2">The sequence shown here is derived from an EMBL/GenBank/DDBJ whole genome shotgun (WGS) entry which is preliminary data.</text>
</comment>
<dbReference type="EMBL" id="LBXN01000019">
    <property type="protein sequence ID" value="KKR33305.1"/>
    <property type="molecule type" value="Genomic_DNA"/>
</dbReference>
<evidence type="ECO:0000313" key="3">
    <source>
        <dbReference type="Proteomes" id="UP000034539"/>
    </source>
</evidence>
<dbReference type="GO" id="GO:0006313">
    <property type="term" value="P:DNA transposition"/>
    <property type="evidence" value="ECO:0007669"/>
    <property type="project" value="InterPro"/>
</dbReference>
<gene>
    <name evidence="2" type="ORF">UT63_C0019G0027</name>
</gene>
<dbReference type="Pfam" id="PF01609">
    <property type="entry name" value="DDE_Tnp_1"/>
    <property type="match status" value="1"/>
</dbReference>
<dbReference type="GO" id="GO:0003677">
    <property type="term" value="F:DNA binding"/>
    <property type="evidence" value="ECO:0007669"/>
    <property type="project" value="InterPro"/>
</dbReference>
<feature type="domain" description="Transposase IS4-like" evidence="1">
    <location>
        <begin position="228"/>
        <end position="464"/>
    </location>
</feature>
<dbReference type="AlphaFoldDB" id="A0A0G0SF09"/>
<dbReference type="InterPro" id="IPR002559">
    <property type="entry name" value="Transposase_11"/>
</dbReference>
<dbReference type="Proteomes" id="UP000034539">
    <property type="component" value="Unassembled WGS sequence"/>
</dbReference>
<evidence type="ECO:0000259" key="1">
    <source>
        <dbReference type="Pfam" id="PF01609"/>
    </source>
</evidence>
<dbReference type="GO" id="GO:0004803">
    <property type="term" value="F:transposase activity"/>
    <property type="evidence" value="ECO:0007669"/>
    <property type="project" value="InterPro"/>
</dbReference>
<evidence type="ECO:0000313" key="2">
    <source>
        <dbReference type="EMBL" id="KKR33305.1"/>
    </source>
</evidence>
<dbReference type="InterPro" id="IPR047654">
    <property type="entry name" value="IS1634_transpos"/>
</dbReference>
<reference evidence="2 3" key="1">
    <citation type="journal article" date="2015" name="Nature">
        <title>rRNA introns, odd ribosomes, and small enigmatic genomes across a large radiation of phyla.</title>
        <authorList>
            <person name="Brown C.T."/>
            <person name="Hug L.A."/>
            <person name="Thomas B.C."/>
            <person name="Sharon I."/>
            <person name="Castelle C.J."/>
            <person name="Singh A."/>
            <person name="Wilkins M.J."/>
            <person name="Williams K.H."/>
            <person name="Banfield J.F."/>
        </authorList>
    </citation>
    <scope>NUCLEOTIDE SEQUENCE [LARGE SCALE GENOMIC DNA]</scope>
</reference>
<accession>A0A0G0SF09</accession>
<organism evidence="2 3">
    <name type="scientific">Candidatus Gottesmanbacteria bacterium GW2011_GWC2_39_8</name>
    <dbReference type="NCBI Taxonomy" id="1618450"/>
    <lineage>
        <taxon>Bacteria</taxon>
        <taxon>Candidatus Gottesmaniibacteriota</taxon>
    </lineage>
</organism>
<dbReference type="PANTHER" id="PTHR34614:SF2">
    <property type="entry name" value="TRANSPOSASE IS4-LIKE DOMAIN-CONTAINING PROTEIN"/>
    <property type="match status" value="1"/>
</dbReference>
<dbReference type="SUPFAM" id="SSF53098">
    <property type="entry name" value="Ribonuclease H-like"/>
    <property type="match status" value="1"/>
</dbReference>
<name>A0A0G0SF09_9BACT</name>
<protein>
    <submittedName>
        <fullName evidence="2">Transposase IS4 family protein</fullName>
    </submittedName>
</protein>
<sequence length="523" mass="60036">MFHIRTTKTASGATAVQVVKYLLRKRIVVKHLGSAHTDEDLGSLKKIAARWIEKATRQQTLFPPEEKKTSLPLVSTDKLRNIGFHYTFAYEVLTKLLALFALTDKDHRLLLDLVLIRIIKPASKLASLILLSELFGIRHERTEFYRSIPSVVALKETIEKSVIALASKHFAFDFQIVFYDVTTLYFESFTEDEDKVDADGNIIEKGLKKDGFSKDFKFNQPQVVIGLIVTKEGFPVSYEVFEGNTFEGATFIPVISGFKKKYAISSLTVVADAAMISFDNVEKLKEQHLSYIVGGRMASLKLSEMEIVAKALTGQTRDEKELAKKDGISTRIETERGLLICDFSFKRYLKEKREMEKQILKARLLLERRTGIKRTKFLKNKDKKKTEQVLNSTLIERTKRLLGIKGYYTNLREKTDKTIIDHYRNLWHVEQAFRIAKSDLAARPVYHFKRQAIEAHILICFMALSVCKYMELKTKKSTQAIIKLLMQVTDARILHTLTNEEIILRSEISTETEEILKKLSLSH</sequence>